<evidence type="ECO:0000256" key="2">
    <source>
        <dbReference type="SAM" id="Phobius"/>
    </source>
</evidence>
<dbReference type="AlphaFoldDB" id="A0A8C5B7I7"/>
<keyword evidence="4" id="KW-1185">Reference proteome</keyword>
<dbReference type="PANTHER" id="PTHR15256">
    <property type="entry name" value="INTEGRAL MEMBRANE PROTEIN DGCR2/IDD"/>
    <property type="match status" value="1"/>
</dbReference>
<keyword evidence="2" id="KW-0812">Transmembrane</keyword>
<accession>A0A8C5B7I7</accession>
<dbReference type="PANTHER" id="PTHR15256:SF6">
    <property type="entry name" value="INTEGRAL MEMBRANE PROTEIN DGCR2_IDD"/>
    <property type="match status" value="1"/>
</dbReference>
<dbReference type="Ensembl" id="ENSGMOT00000058618.1">
    <property type="protein sequence ID" value="ENSGMOP00000042338.1"/>
    <property type="gene ID" value="ENSGMOG00000037065.1"/>
</dbReference>
<protein>
    <submittedName>
        <fullName evidence="3">Uncharacterized protein</fullName>
    </submittedName>
</protein>
<evidence type="ECO:0000313" key="3">
    <source>
        <dbReference type="Ensembl" id="ENSGMOP00000042338.1"/>
    </source>
</evidence>
<proteinExistence type="predicted"/>
<feature type="compositionally biased region" description="Basic residues" evidence="1">
    <location>
        <begin position="175"/>
        <end position="189"/>
    </location>
</feature>
<feature type="region of interest" description="Disordered" evidence="1">
    <location>
        <begin position="131"/>
        <end position="216"/>
    </location>
</feature>
<sequence>MASGMRLIVSCISSFLILSLLLFMVHRLRQRRRERIETLIGGNLHHFNLGRRVPGFDCGPDGFGTGLTPLHLSDDGEGGAFHFQEPPPPYAAYKYPDLHHPDDPPPPYEASIDPDSLLYMDPTPWPAVCRWPSPRSPPAPLQQALGPPAGHREDSIDSNTFLVGPDTPTDGHAPPPHHRGRGLRQRRPVPQHGGVRLGSAVIPRLAGRGSQRAGSV</sequence>
<evidence type="ECO:0000313" key="4">
    <source>
        <dbReference type="Proteomes" id="UP000694546"/>
    </source>
</evidence>
<evidence type="ECO:0000256" key="1">
    <source>
        <dbReference type="SAM" id="MobiDB-lite"/>
    </source>
</evidence>
<keyword evidence="2" id="KW-1133">Transmembrane helix</keyword>
<name>A0A8C5B7I7_GADMO</name>
<dbReference type="InterPro" id="IPR042378">
    <property type="entry name" value="IDD"/>
</dbReference>
<reference evidence="3" key="2">
    <citation type="submission" date="2025-09" db="UniProtKB">
        <authorList>
            <consortium name="Ensembl"/>
        </authorList>
    </citation>
    <scope>IDENTIFICATION</scope>
</reference>
<feature type="region of interest" description="Disordered" evidence="1">
    <location>
        <begin position="92"/>
        <end position="115"/>
    </location>
</feature>
<dbReference type="GO" id="GO:0016020">
    <property type="term" value="C:membrane"/>
    <property type="evidence" value="ECO:0007669"/>
    <property type="project" value="TreeGrafter"/>
</dbReference>
<reference evidence="3" key="1">
    <citation type="submission" date="2025-08" db="UniProtKB">
        <authorList>
            <consortium name="Ensembl"/>
        </authorList>
    </citation>
    <scope>IDENTIFICATION</scope>
</reference>
<feature type="transmembrane region" description="Helical" evidence="2">
    <location>
        <begin position="6"/>
        <end position="25"/>
    </location>
</feature>
<dbReference type="GeneTree" id="ENSGT00390000017655"/>
<organism evidence="3 4">
    <name type="scientific">Gadus morhua</name>
    <name type="common">Atlantic cod</name>
    <dbReference type="NCBI Taxonomy" id="8049"/>
    <lineage>
        <taxon>Eukaryota</taxon>
        <taxon>Metazoa</taxon>
        <taxon>Chordata</taxon>
        <taxon>Craniata</taxon>
        <taxon>Vertebrata</taxon>
        <taxon>Euteleostomi</taxon>
        <taxon>Actinopterygii</taxon>
        <taxon>Neopterygii</taxon>
        <taxon>Teleostei</taxon>
        <taxon>Neoteleostei</taxon>
        <taxon>Acanthomorphata</taxon>
        <taxon>Zeiogadaria</taxon>
        <taxon>Gadariae</taxon>
        <taxon>Gadiformes</taxon>
        <taxon>Gadoidei</taxon>
        <taxon>Gadidae</taxon>
        <taxon>Gadus</taxon>
    </lineage>
</organism>
<dbReference type="Proteomes" id="UP000694546">
    <property type="component" value="Chromosome 4"/>
</dbReference>
<keyword evidence="2" id="KW-0472">Membrane</keyword>